<dbReference type="PANTHER" id="PTHR21174">
    <property type="match status" value="1"/>
</dbReference>
<accession>A0A926VD94</accession>
<protein>
    <recommendedName>
        <fullName evidence="3">HD domain-containing protein</fullName>
    </recommendedName>
</protein>
<reference evidence="1" key="2">
    <citation type="submission" date="2020-08" db="EMBL/GenBank/DDBJ databases">
        <authorList>
            <person name="Chen M."/>
            <person name="Teng W."/>
            <person name="Zhao L."/>
            <person name="Hu C."/>
            <person name="Zhou Y."/>
            <person name="Han B."/>
            <person name="Song L."/>
            <person name="Shu W."/>
        </authorList>
    </citation>
    <scope>NUCLEOTIDE SEQUENCE</scope>
    <source>
        <strain evidence="1">FACHB-1375</strain>
    </source>
</reference>
<dbReference type="PANTHER" id="PTHR21174:SF0">
    <property type="entry name" value="HD PHOSPHOHYDROLASE FAMILY PROTEIN-RELATED"/>
    <property type="match status" value="1"/>
</dbReference>
<organism evidence="1 2">
    <name type="scientific">Aerosakkonema funiforme FACHB-1375</name>
    <dbReference type="NCBI Taxonomy" id="2949571"/>
    <lineage>
        <taxon>Bacteria</taxon>
        <taxon>Bacillati</taxon>
        <taxon>Cyanobacteriota</taxon>
        <taxon>Cyanophyceae</taxon>
        <taxon>Oscillatoriophycideae</taxon>
        <taxon>Aerosakkonematales</taxon>
        <taxon>Aerosakkonemataceae</taxon>
        <taxon>Aerosakkonema</taxon>
    </lineage>
</organism>
<dbReference type="Gene3D" id="1.10.3210.10">
    <property type="entry name" value="Hypothetical protein af1432"/>
    <property type="match status" value="1"/>
</dbReference>
<dbReference type="Proteomes" id="UP000641646">
    <property type="component" value="Unassembled WGS sequence"/>
</dbReference>
<name>A0A926VD94_9CYAN</name>
<sequence length="206" mass="23551">MLLPFEVESTVSQTVFLDLAAAYTSTGRFYHNFAHILQVIEKIEMMRSHSQNFAALEFAAWFHDVIYDPKAKDNEEKSATYTADVLTSLAIPGDTIDTAVNLILATQNHHPIANSIDSQIFLDSDLSILGSFETEYRNYAQAIRQEYSWLSDAEYRLGRKQVLAKFLQRERIYFTPQMFATLEVKARQNIQEEIKSLSEANGNKIL</sequence>
<evidence type="ECO:0008006" key="3">
    <source>
        <dbReference type="Google" id="ProtNLM"/>
    </source>
</evidence>
<dbReference type="EMBL" id="JACJPW010000012">
    <property type="protein sequence ID" value="MBD2180762.1"/>
    <property type="molecule type" value="Genomic_DNA"/>
</dbReference>
<keyword evidence="2" id="KW-1185">Reference proteome</keyword>
<reference evidence="1" key="1">
    <citation type="journal article" date="2015" name="ISME J.">
        <title>Draft Genome Sequence of Streptomyces incarnatus NRRL8089, which Produces the Nucleoside Antibiotic Sinefungin.</title>
        <authorList>
            <person name="Oshima K."/>
            <person name="Hattori M."/>
            <person name="Shimizu H."/>
            <person name="Fukuda K."/>
            <person name="Nemoto M."/>
            <person name="Inagaki K."/>
            <person name="Tamura T."/>
        </authorList>
    </citation>
    <scope>NUCLEOTIDE SEQUENCE</scope>
    <source>
        <strain evidence="1">FACHB-1375</strain>
    </source>
</reference>
<proteinExistence type="predicted"/>
<comment type="caution">
    <text evidence="1">The sequence shown here is derived from an EMBL/GenBank/DDBJ whole genome shotgun (WGS) entry which is preliminary data.</text>
</comment>
<evidence type="ECO:0000313" key="2">
    <source>
        <dbReference type="Proteomes" id="UP000641646"/>
    </source>
</evidence>
<evidence type="ECO:0000313" key="1">
    <source>
        <dbReference type="EMBL" id="MBD2180762.1"/>
    </source>
</evidence>
<gene>
    <name evidence="1" type="ORF">H6G03_06535</name>
</gene>
<dbReference type="AlphaFoldDB" id="A0A926VD94"/>
<dbReference type="PIRSF" id="PIRSF035170">
    <property type="entry name" value="HD_phosphohydro"/>
    <property type="match status" value="1"/>
</dbReference>
<dbReference type="SUPFAM" id="SSF109604">
    <property type="entry name" value="HD-domain/PDEase-like"/>
    <property type="match status" value="1"/>
</dbReference>
<dbReference type="InterPro" id="IPR009218">
    <property type="entry name" value="HD_phosphohydro"/>
</dbReference>